<evidence type="ECO:0000313" key="1">
    <source>
        <dbReference type="EMBL" id="DAE10469.1"/>
    </source>
</evidence>
<sequence>MATTGYRHGIYTSEQATSILPARTVDSAVVFAVGTAPVHTLAEDKARPVNVPQLFYSYDEAVQAMGWDADHFGDYSLQELIYSHFALYRGAPVVCVNVFDPEKHKTEVADESLTFGTSALDKDTARLAHGGVSAVELKDELGETIYEAGTDYSVDAVSGLLTRLAGGSIPEGGTVKAGYVYADVSKVTSEDVIGGIDPASGQGTGLELIDEVYPRFRLVPSIVVSPKYCEDPAVAVVMAAKCDGINGLFKAICLVDIPSSGDNAVTRYSDVPGYKEQNNLTDGLMVVCWPKVRLGDDVYGLATHLAGVMAATDGDHDGIPYASPSNKRLDITSSGYVVADGQWVELWLDLTRANYLNGQGIYTVSNFDGGMKTWGGRMACYPSNTDPKDAQDSIRRFFNWYQAQFILTYFSKVDEPLTRRLVQTFLKSEQIKLDGYTAREIILGGSITFDESENPVTDLIDGILRFHLRITPPPAARDIEAVFEFDTDNLSALFG</sequence>
<dbReference type="InterPro" id="IPR052042">
    <property type="entry name" value="Tail_sheath_structural"/>
</dbReference>
<proteinExistence type="predicted"/>
<protein>
    <submittedName>
        <fullName evidence="1">Tail sheath tube</fullName>
    </submittedName>
</protein>
<organism evidence="1">
    <name type="scientific">Caudovirales sp. ctcLF7</name>
    <dbReference type="NCBI Taxonomy" id="2825768"/>
    <lineage>
        <taxon>Viruses</taxon>
        <taxon>Duplodnaviria</taxon>
        <taxon>Heunggongvirae</taxon>
        <taxon>Uroviricota</taxon>
        <taxon>Caudoviricetes</taxon>
    </lineage>
</organism>
<name>A0A8S5PVJ5_9CAUD</name>
<dbReference type="PANTHER" id="PTHR35861:SF2">
    <property type="entry name" value="FELS-2 PROPHAGE PROTEIN"/>
    <property type="match status" value="1"/>
</dbReference>
<dbReference type="PANTHER" id="PTHR35861">
    <property type="match status" value="1"/>
</dbReference>
<reference evidence="1" key="1">
    <citation type="journal article" date="2021" name="Proc. Natl. Acad. Sci. U.S.A.">
        <title>A Catalog of Tens of Thousands of Viruses from Human Metagenomes Reveals Hidden Associations with Chronic Diseases.</title>
        <authorList>
            <person name="Tisza M.J."/>
            <person name="Buck C.B."/>
        </authorList>
    </citation>
    <scope>NUCLEOTIDE SEQUENCE</scope>
    <source>
        <strain evidence="1">CtcLF7</strain>
    </source>
</reference>
<accession>A0A8S5PVJ5</accession>
<dbReference type="EMBL" id="BK015511">
    <property type="protein sequence ID" value="DAE10469.1"/>
    <property type="molecule type" value="Genomic_DNA"/>
</dbReference>